<reference evidence="2 3" key="1">
    <citation type="submission" date="2007-06" db="EMBL/GenBank/DDBJ databases">
        <authorList>
            <person name="Shimkets L."/>
            <person name="Ferriera S."/>
            <person name="Johnson J."/>
            <person name="Kravitz S."/>
            <person name="Beeson K."/>
            <person name="Sutton G."/>
            <person name="Rogers Y.-H."/>
            <person name="Friedman R."/>
            <person name="Frazier M."/>
            <person name="Venter J.C."/>
        </authorList>
    </citation>
    <scope>NUCLEOTIDE SEQUENCE [LARGE SCALE GENOMIC DNA]</scope>
    <source>
        <strain evidence="2 3">SIR-1</strain>
    </source>
</reference>
<keyword evidence="2" id="KW-0489">Methyltransferase</keyword>
<sequence>MTTTPTRQTPTPARPREATFAVLAALVAALLVCCGLSVVIPEGRAGVDHLLLPCVAFPVVWIAAALALFAAPDRRRARLVVTGLALVSLAATVADSLTAAAS</sequence>
<name>A6G0Z2_9BACT</name>
<evidence type="ECO:0000313" key="2">
    <source>
        <dbReference type="EMBL" id="EDM80530.1"/>
    </source>
</evidence>
<feature type="transmembrane region" description="Helical" evidence="1">
    <location>
        <begin position="50"/>
        <end position="72"/>
    </location>
</feature>
<dbReference type="Proteomes" id="UP000005801">
    <property type="component" value="Unassembled WGS sequence"/>
</dbReference>
<keyword evidence="1" id="KW-0472">Membrane</keyword>
<keyword evidence="1" id="KW-1133">Transmembrane helix</keyword>
<protein>
    <submittedName>
        <fullName evidence="2">N5-glutamine methyltransferase</fullName>
    </submittedName>
</protein>
<organism evidence="2 3">
    <name type="scientific">Plesiocystis pacifica SIR-1</name>
    <dbReference type="NCBI Taxonomy" id="391625"/>
    <lineage>
        <taxon>Bacteria</taxon>
        <taxon>Pseudomonadati</taxon>
        <taxon>Myxococcota</taxon>
        <taxon>Polyangia</taxon>
        <taxon>Nannocystales</taxon>
        <taxon>Nannocystaceae</taxon>
        <taxon>Plesiocystis</taxon>
    </lineage>
</organism>
<keyword evidence="3" id="KW-1185">Reference proteome</keyword>
<dbReference type="AlphaFoldDB" id="A6G0Z2"/>
<evidence type="ECO:0000313" key="3">
    <source>
        <dbReference type="Proteomes" id="UP000005801"/>
    </source>
</evidence>
<dbReference type="GO" id="GO:0008168">
    <property type="term" value="F:methyltransferase activity"/>
    <property type="evidence" value="ECO:0007669"/>
    <property type="project" value="UniProtKB-KW"/>
</dbReference>
<dbReference type="GO" id="GO:0032259">
    <property type="term" value="P:methylation"/>
    <property type="evidence" value="ECO:0007669"/>
    <property type="project" value="UniProtKB-KW"/>
</dbReference>
<dbReference type="RefSeq" id="WP_006970391.1">
    <property type="nucleotide sequence ID" value="NZ_ABCS01000010.1"/>
</dbReference>
<dbReference type="EMBL" id="ABCS01000010">
    <property type="protein sequence ID" value="EDM80530.1"/>
    <property type="molecule type" value="Genomic_DNA"/>
</dbReference>
<accession>A6G0Z2</accession>
<keyword evidence="2" id="KW-0808">Transferase</keyword>
<dbReference type="STRING" id="391625.PPSIR1_42004"/>
<comment type="caution">
    <text evidence="2">The sequence shown here is derived from an EMBL/GenBank/DDBJ whole genome shotgun (WGS) entry which is preliminary data.</text>
</comment>
<proteinExistence type="predicted"/>
<feature type="transmembrane region" description="Helical" evidence="1">
    <location>
        <begin position="20"/>
        <end position="38"/>
    </location>
</feature>
<gene>
    <name evidence="2" type="ORF">PPSIR1_42004</name>
</gene>
<evidence type="ECO:0000256" key="1">
    <source>
        <dbReference type="SAM" id="Phobius"/>
    </source>
</evidence>
<keyword evidence="1" id="KW-0812">Transmembrane</keyword>
<feature type="transmembrane region" description="Helical" evidence="1">
    <location>
        <begin position="79"/>
        <end position="101"/>
    </location>
</feature>